<proteinExistence type="inferred from homology"/>
<evidence type="ECO:0000256" key="3">
    <source>
        <dbReference type="ARBA" id="ARBA00023274"/>
    </source>
</evidence>
<dbReference type="CDD" id="cd00427">
    <property type="entry name" value="Ribosomal_L29_HIP"/>
    <property type="match status" value="1"/>
</dbReference>
<evidence type="ECO:0000313" key="9">
    <source>
        <dbReference type="Proteomes" id="UP000189956"/>
    </source>
</evidence>
<evidence type="ECO:0000313" key="7">
    <source>
        <dbReference type="EMBL" id="SJZ83395.1"/>
    </source>
</evidence>
<reference evidence="7 9" key="2">
    <citation type="submission" date="2017-02" db="EMBL/GenBank/DDBJ databases">
        <authorList>
            <person name="Peterson S.W."/>
        </authorList>
    </citation>
    <scope>NUCLEOTIDE SEQUENCE [LARGE SCALE GENOMIC DNA]</scope>
    <source>
        <strain evidence="7 9">ATCC 700135</strain>
    </source>
</reference>
<evidence type="ECO:0000256" key="4">
    <source>
        <dbReference type="ARBA" id="ARBA00035204"/>
    </source>
</evidence>
<protein>
    <recommendedName>
        <fullName evidence="4 5">Large ribosomal subunit protein uL29</fullName>
    </recommendedName>
</protein>
<dbReference type="RefSeq" id="WP_025839433.1">
    <property type="nucleotide sequence ID" value="NZ_CALTZT010000046.1"/>
</dbReference>
<reference evidence="6 8" key="1">
    <citation type="submission" date="2014-08" db="EMBL/GenBank/DDBJ databases">
        <title>Porphyromonas cangingivalis strain:COT-109_OH1386 Genome sequencing.</title>
        <authorList>
            <person name="Wallis C."/>
            <person name="Deusch O."/>
            <person name="O'Flynn C."/>
            <person name="Davis I."/>
            <person name="Jospin G."/>
            <person name="Darling A.E."/>
            <person name="Coil D.A."/>
            <person name="Alexiev A."/>
            <person name="Horsfall A."/>
            <person name="Kirkwood N."/>
            <person name="Harris S."/>
            <person name="Eisen J.A."/>
        </authorList>
    </citation>
    <scope>NUCLEOTIDE SEQUENCE [LARGE SCALE GENOMIC DNA]</scope>
    <source>
        <strain evidence="8">COT-109 OH1386</strain>
        <strain evidence="6">COT-109_OH1386</strain>
    </source>
</reference>
<dbReference type="Gene3D" id="1.10.287.310">
    <property type="match status" value="1"/>
</dbReference>
<keyword evidence="3 5" id="KW-0687">Ribonucleoprotein</keyword>
<dbReference type="AlphaFoldDB" id="A0A0A2EW51"/>
<evidence type="ECO:0000256" key="2">
    <source>
        <dbReference type="ARBA" id="ARBA00022980"/>
    </source>
</evidence>
<dbReference type="Proteomes" id="UP000030125">
    <property type="component" value="Unassembled WGS sequence"/>
</dbReference>
<dbReference type="OrthoDB" id="5296761at2"/>
<dbReference type="InterPro" id="IPR001854">
    <property type="entry name" value="Ribosomal_uL29"/>
</dbReference>
<name>A0A0A2EW51_PORCN</name>
<dbReference type="GO" id="GO:1990904">
    <property type="term" value="C:ribonucleoprotein complex"/>
    <property type="evidence" value="ECO:0007669"/>
    <property type="project" value="UniProtKB-KW"/>
</dbReference>
<dbReference type="SUPFAM" id="SSF46561">
    <property type="entry name" value="Ribosomal protein L29 (L29p)"/>
    <property type="match status" value="1"/>
</dbReference>
<organism evidence="6 8">
    <name type="scientific">Porphyromonas cangingivalis</name>
    <dbReference type="NCBI Taxonomy" id="36874"/>
    <lineage>
        <taxon>Bacteria</taxon>
        <taxon>Pseudomonadati</taxon>
        <taxon>Bacteroidota</taxon>
        <taxon>Bacteroidia</taxon>
        <taxon>Bacteroidales</taxon>
        <taxon>Porphyromonadaceae</taxon>
        <taxon>Porphyromonas</taxon>
    </lineage>
</organism>
<dbReference type="EMBL" id="FUWL01000027">
    <property type="protein sequence ID" value="SJZ83395.1"/>
    <property type="molecule type" value="Genomic_DNA"/>
</dbReference>
<dbReference type="Proteomes" id="UP000189956">
    <property type="component" value="Unassembled WGS sequence"/>
</dbReference>
<accession>A0A0A2EW51</accession>
<evidence type="ECO:0000313" key="8">
    <source>
        <dbReference type="Proteomes" id="UP000030125"/>
    </source>
</evidence>
<keyword evidence="8" id="KW-1185">Reference proteome</keyword>
<evidence type="ECO:0000256" key="5">
    <source>
        <dbReference type="HAMAP-Rule" id="MF_00374"/>
    </source>
</evidence>
<comment type="similarity">
    <text evidence="1 5">Belongs to the universal ribosomal protein uL29 family.</text>
</comment>
<dbReference type="GO" id="GO:0005840">
    <property type="term" value="C:ribosome"/>
    <property type="evidence" value="ECO:0007669"/>
    <property type="project" value="UniProtKB-KW"/>
</dbReference>
<keyword evidence="2 5" id="KW-0689">Ribosomal protein</keyword>
<dbReference type="HAMAP" id="MF_00374">
    <property type="entry name" value="Ribosomal_uL29"/>
    <property type="match status" value="1"/>
</dbReference>
<dbReference type="GO" id="GO:0003735">
    <property type="term" value="F:structural constituent of ribosome"/>
    <property type="evidence" value="ECO:0007669"/>
    <property type="project" value="InterPro"/>
</dbReference>
<dbReference type="InterPro" id="IPR036049">
    <property type="entry name" value="Ribosomal_uL29_sf"/>
</dbReference>
<dbReference type="EMBL" id="JQJD01000038">
    <property type="protein sequence ID" value="KGN80519.1"/>
    <property type="molecule type" value="Genomic_DNA"/>
</dbReference>
<evidence type="ECO:0000256" key="1">
    <source>
        <dbReference type="ARBA" id="ARBA00009254"/>
    </source>
</evidence>
<dbReference type="GO" id="GO:0006412">
    <property type="term" value="P:translation"/>
    <property type="evidence" value="ECO:0007669"/>
    <property type="project" value="UniProtKB-UniRule"/>
</dbReference>
<sequence>MKNSEIRELSVQELQERLSSETMKYEKMRMNHSVTPLDKPSELTSQRRLIARLNTVLREKNNNK</sequence>
<evidence type="ECO:0000313" key="6">
    <source>
        <dbReference type="EMBL" id="KGN80519.1"/>
    </source>
</evidence>
<dbReference type="Pfam" id="PF00831">
    <property type="entry name" value="Ribosomal_L29"/>
    <property type="match status" value="1"/>
</dbReference>
<dbReference type="NCBIfam" id="TIGR00012">
    <property type="entry name" value="L29"/>
    <property type="match status" value="1"/>
</dbReference>
<gene>
    <name evidence="5" type="primary">rpmC</name>
    <name evidence="6" type="ORF">HQ35_05215</name>
    <name evidence="7" type="ORF">SAMN02745205_02024</name>
</gene>